<feature type="transmembrane region" description="Helical" evidence="6">
    <location>
        <begin position="309"/>
        <end position="328"/>
    </location>
</feature>
<organism evidence="9 10">
    <name type="scientific">Vigna unguiculata</name>
    <name type="common">Cowpea</name>
    <dbReference type="NCBI Taxonomy" id="3917"/>
    <lineage>
        <taxon>Eukaryota</taxon>
        <taxon>Viridiplantae</taxon>
        <taxon>Streptophyta</taxon>
        <taxon>Embryophyta</taxon>
        <taxon>Tracheophyta</taxon>
        <taxon>Spermatophyta</taxon>
        <taxon>Magnoliopsida</taxon>
        <taxon>eudicotyledons</taxon>
        <taxon>Gunneridae</taxon>
        <taxon>Pentapetalae</taxon>
        <taxon>rosids</taxon>
        <taxon>fabids</taxon>
        <taxon>Fabales</taxon>
        <taxon>Fabaceae</taxon>
        <taxon>Papilionoideae</taxon>
        <taxon>50 kb inversion clade</taxon>
        <taxon>NPAAA clade</taxon>
        <taxon>indigoferoid/millettioid clade</taxon>
        <taxon>Phaseoleae</taxon>
        <taxon>Vigna</taxon>
    </lineage>
</organism>
<feature type="transmembrane region" description="Helical" evidence="6">
    <location>
        <begin position="220"/>
        <end position="239"/>
    </location>
</feature>
<dbReference type="Pfam" id="PF00892">
    <property type="entry name" value="EamA"/>
    <property type="match status" value="2"/>
</dbReference>
<dbReference type="GO" id="GO:0022857">
    <property type="term" value="F:transmembrane transporter activity"/>
    <property type="evidence" value="ECO:0007669"/>
    <property type="project" value="InterPro"/>
</dbReference>
<dbReference type="Proteomes" id="UP000501690">
    <property type="component" value="Linkage Group LG1"/>
</dbReference>
<feature type="compositionally biased region" description="Basic and acidic residues" evidence="7">
    <location>
        <begin position="360"/>
        <end position="381"/>
    </location>
</feature>
<feature type="transmembrane region" description="Helical" evidence="6">
    <location>
        <begin position="43"/>
        <end position="63"/>
    </location>
</feature>
<keyword evidence="10" id="KW-1185">Reference proteome</keyword>
<evidence type="ECO:0000256" key="4">
    <source>
        <dbReference type="ARBA" id="ARBA00022989"/>
    </source>
</evidence>
<dbReference type="SUPFAM" id="SSF103481">
    <property type="entry name" value="Multidrug resistance efflux transporter EmrE"/>
    <property type="match status" value="2"/>
</dbReference>
<evidence type="ECO:0000259" key="8">
    <source>
        <dbReference type="Pfam" id="PF00892"/>
    </source>
</evidence>
<comment type="similarity">
    <text evidence="2 6">Belongs to the drug/metabolite transporter (DMT) superfamily. Plant drug/metabolite exporter (P-DME) (TC 2.A.7.4) family.</text>
</comment>
<dbReference type="Gramene" id="Vigun06g227000.1.v1.2">
    <property type="protein sequence ID" value="Vigun06g227000.1.v1.2"/>
    <property type="gene ID" value="Vigun06g227000.v1.2"/>
</dbReference>
<feature type="transmembrane region" description="Helical" evidence="6">
    <location>
        <begin position="284"/>
        <end position="303"/>
    </location>
</feature>
<keyword evidence="5 6" id="KW-0472">Membrane</keyword>
<name>A0A4D6KFP8_VIGUN</name>
<comment type="subcellular location">
    <subcellularLocation>
        <location evidence="1 6">Membrane</location>
        <topology evidence="1 6">Multi-pass membrane protein</topology>
    </subcellularLocation>
</comment>
<feature type="domain" description="EamA" evidence="8">
    <location>
        <begin position="14"/>
        <end position="154"/>
    </location>
</feature>
<accession>A0A4D6KFP8</accession>
<feature type="region of interest" description="Disordered" evidence="7">
    <location>
        <begin position="360"/>
        <end position="404"/>
    </location>
</feature>
<evidence type="ECO:0000256" key="3">
    <source>
        <dbReference type="ARBA" id="ARBA00022692"/>
    </source>
</evidence>
<feature type="transmembrane region" description="Helical" evidence="6">
    <location>
        <begin position="138"/>
        <end position="156"/>
    </location>
</feature>
<feature type="transmembrane region" description="Helical" evidence="6">
    <location>
        <begin position="106"/>
        <end position="126"/>
    </location>
</feature>
<dbReference type="GO" id="GO:0016020">
    <property type="term" value="C:membrane"/>
    <property type="evidence" value="ECO:0007669"/>
    <property type="project" value="UniProtKB-SubCell"/>
</dbReference>
<gene>
    <name evidence="9" type="ORF">DEO72_LG1g135</name>
</gene>
<keyword evidence="4 6" id="KW-1133">Transmembrane helix</keyword>
<feature type="transmembrane region" description="Helical" evidence="6">
    <location>
        <begin position="188"/>
        <end position="208"/>
    </location>
</feature>
<protein>
    <recommendedName>
        <fullName evidence="6">WAT1-related protein</fullName>
    </recommendedName>
</protein>
<proteinExistence type="inferred from homology"/>
<feature type="transmembrane region" description="Helical" evidence="6">
    <location>
        <begin position="12"/>
        <end position="31"/>
    </location>
</feature>
<feature type="transmembrane region" description="Helical" evidence="6">
    <location>
        <begin position="259"/>
        <end position="277"/>
    </location>
</feature>
<dbReference type="InterPro" id="IPR030184">
    <property type="entry name" value="WAT1-related"/>
</dbReference>
<dbReference type="OrthoDB" id="1728340at2759"/>
<evidence type="ECO:0000256" key="2">
    <source>
        <dbReference type="ARBA" id="ARBA00007635"/>
    </source>
</evidence>
<feature type="domain" description="EamA" evidence="8">
    <location>
        <begin position="190"/>
        <end position="328"/>
    </location>
</feature>
<evidence type="ECO:0000256" key="1">
    <source>
        <dbReference type="ARBA" id="ARBA00004141"/>
    </source>
</evidence>
<reference evidence="9 10" key="1">
    <citation type="submission" date="2019-04" db="EMBL/GenBank/DDBJ databases">
        <title>An improved genome assembly and genetic linkage map for asparagus bean, Vigna unguiculata ssp. sesquipedialis.</title>
        <authorList>
            <person name="Xia Q."/>
            <person name="Zhang R."/>
            <person name="Dong Y."/>
        </authorList>
    </citation>
    <scope>NUCLEOTIDE SEQUENCE [LARGE SCALE GENOMIC DNA]</scope>
    <source>
        <tissue evidence="9">Leaf</tissue>
    </source>
</reference>
<sequence>MKNVCNVVQAMKPTLLMLVVQIAFAGVNIFYKLAVNDGMSLRVIVAYRFLFATTFIAPLALILERKKRTKMNRTILFQSFLCGLFGGSLAQNFYLQALSLTSATFASAMANLVPAITFIMAVCFGLERLNLKTTPGKAKIMGTLIGISGAMVLTFVKGKDIKIGTFHFNLLHQKGAHPQVHATAGANIVMGALCALASGVSYASWLIIQAKMSKKYPNPYSSTALMSLWGALVSIVFALCLERDWSQWRLGWNIRLWTAAYAGIVVSGIMVVVISWCIKMRGPLFVSVFNPLMLVIVALAGSTMLKEKLHLGCIIGAVLIVGGLYMVLWGKSKEMKKSDELVAAHSPHEEESVRVEVVVRGEVEDESKQKKRHENDEKLEQNSHVASESNQGRDEEKSNTLLCT</sequence>
<dbReference type="InterPro" id="IPR037185">
    <property type="entry name" value="EmrE-like"/>
</dbReference>
<evidence type="ECO:0000256" key="5">
    <source>
        <dbReference type="ARBA" id="ARBA00023136"/>
    </source>
</evidence>
<evidence type="ECO:0000313" key="9">
    <source>
        <dbReference type="EMBL" id="QCD76516.1"/>
    </source>
</evidence>
<keyword evidence="3 6" id="KW-0812">Transmembrane</keyword>
<dbReference type="AlphaFoldDB" id="A0A4D6KFP8"/>
<dbReference type="PANTHER" id="PTHR31218">
    <property type="entry name" value="WAT1-RELATED PROTEIN"/>
    <property type="match status" value="1"/>
</dbReference>
<dbReference type="InterPro" id="IPR000620">
    <property type="entry name" value="EamA_dom"/>
</dbReference>
<evidence type="ECO:0000256" key="7">
    <source>
        <dbReference type="SAM" id="MobiDB-lite"/>
    </source>
</evidence>
<evidence type="ECO:0000256" key="6">
    <source>
        <dbReference type="RuleBase" id="RU363077"/>
    </source>
</evidence>
<evidence type="ECO:0000313" key="10">
    <source>
        <dbReference type="Proteomes" id="UP000501690"/>
    </source>
</evidence>
<feature type="transmembrane region" description="Helical" evidence="6">
    <location>
        <begin position="75"/>
        <end position="94"/>
    </location>
</feature>
<dbReference type="EMBL" id="CP039345">
    <property type="protein sequence ID" value="QCD76516.1"/>
    <property type="molecule type" value="Genomic_DNA"/>
</dbReference>